<evidence type="ECO:0000256" key="2">
    <source>
        <dbReference type="ARBA" id="ARBA00022840"/>
    </source>
</evidence>
<gene>
    <name evidence="4" type="ordered locus">Despr_0682</name>
</gene>
<dbReference type="AlphaFoldDB" id="A0A7U3YK54"/>
<dbReference type="SUPFAM" id="SSF52540">
    <property type="entry name" value="P-loop containing nucleoside triphosphate hydrolases"/>
    <property type="match status" value="1"/>
</dbReference>
<organism evidence="4 5">
    <name type="scientific">Desulfobulbus propionicus (strain ATCC 33891 / DSM 2032 / VKM B-1956 / 1pr3)</name>
    <dbReference type="NCBI Taxonomy" id="577650"/>
    <lineage>
        <taxon>Bacteria</taxon>
        <taxon>Pseudomonadati</taxon>
        <taxon>Thermodesulfobacteriota</taxon>
        <taxon>Desulfobulbia</taxon>
        <taxon>Desulfobulbales</taxon>
        <taxon>Desulfobulbaceae</taxon>
        <taxon>Desulfobulbus</taxon>
    </lineage>
</organism>
<dbReference type="PANTHER" id="PTHR24220">
    <property type="entry name" value="IMPORT ATP-BINDING PROTEIN"/>
    <property type="match status" value="1"/>
</dbReference>
<dbReference type="PROSITE" id="PS00211">
    <property type="entry name" value="ABC_TRANSPORTER_1"/>
    <property type="match status" value="1"/>
</dbReference>
<dbReference type="InterPro" id="IPR027417">
    <property type="entry name" value="P-loop_NTPase"/>
</dbReference>
<dbReference type="GO" id="GO:0005524">
    <property type="term" value="F:ATP binding"/>
    <property type="evidence" value="ECO:0007669"/>
    <property type="project" value="UniProtKB-KW"/>
</dbReference>
<dbReference type="Proteomes" id="UP000006365">
    <property type="component" value="Chromosome"/>
</dbReference>
<accession>A0A7U3YK54</accession>
<reference evidence="4 5" key="1">
    <citation type="journal article" date="2011" name="Stand. Genomic Sci.">
        <title>Complete genome sequence of Desulfobulbus propionicus type strain (1pr3).</title>
        <authorList>
            <person name="Pagani I."/>
            <person name="Lapidus A."/>
            <person name="Nolan M."/>
            <person name="Lucas S."/>
            <person name="Hammon N."/>
            <person name="Deshpande S."/>
            <person name="Cheng J.F."/>
            <person name="Chertkov O."/>
            <person name="Davenport K."/>
            <person name="Tapia R."/>
            <person name="Han C."/>
            <person name="Goodwin L."/>
            <person name="Pitluck S."/>
            <person name="Liolios K."/>
            <person name="Mavromatis K."/>
            <person name="Ivanova N."/>
            <person name="Mikhailova N."/>
            <person name="Pati A."/>
            <person name="Chen A."/>
            <person name="Palaniappan K."/>
            <person name="Land M."/>
            <person name="Hauser L."/>
            <person name="Chang Y.J."/>
            <person name="Jeffries C.D."/>
            <person name="Detter J.C."/>
            <person name="Brambilla E."/>
            <person name="Kannan K.P."/>
            <person name="Djao O.D."/>
            <person name="Rohde M."/>
            <person name="Pukall R."/>
            <person name="Spring S."/>
            <person name="Goker M."/>
            <person name="Sikorski J."/>
            <person name="Woyke T."/>
            <person name="Bristow J."/>
            <person name="Eisen J.A."/>
            <person name="Markowitz V."/>
            <person name="Hugenholtz P."/>
            <person name="Kyrpides N.C."/>
            <person name="Klenk H.P."/>
        </authorList>
    </citation>
    <scope>NUCLEOTIDE SEQUENCE [LARGE SCALE GENOMIC DNA]</scope>
    <source>
        <strain evidence="5">ATCC 33891 / DSM 2032 / 1pr3</strain>
    </source>
</reference>
<evidence type="ECO:0000256" key="1">
    <source>
        <dbReference type="ARBA" id="ARBA00022741"/>
    </source>
</evidence>
<proteinExistence type="predicted"/>
<protein>
    <submittedName>
        <fullName evidence="4">ABC transporter related protein</fullName>
    </submittedName>
</protein>
<evidence type="ECO:0000313" key="4">
    <source>
        <dbReference type="EMBL" id="ADW16858.1"/>
    </source>
</evidence>
<feature type="domain" description="ABC transporter" evidence="3">
    <location>
        <begin position="8"/>
        <end position="252"/>
    </location>
</feature>
<evidence type="ECO:0000259" key="3">
    <source>
        <dbReference type="PROSITE" id="PS50893"/>
    </source>
</evidence>
<dbReference type="RefSeq" id="WP_015723403.1">
    <property type="nucleotide sequence ID" value="NC_014972.1"/>
</dbReference>
<name>A0A7U3YK54_DESPD</name>
<keyword evidence="2" id="KW-0067">ATP-binding</keyword>
<dbReference type="EMBL" id="CP002364">
    <property type="protein sequence ID" value="ADW16858.1"/>
    <property type="molecule type" value="Genomic_DNA"/>
</dbReference>
<dbReference type="PROSITE" id="PS50893">
    <property type="entry name" value="ABC_TRANSPORTER_2"/>
    <property type="match status" value="1"/>
</dbReference>
<dbReference type="InterPro" id="IPR015854">
    <property type="entry name" value="ABC_transpr_LolD-like"/>
</dbReference>
<dbReference type="GO" id="GO:0005886">
    <property type="term" value="C:plasma membrane"/>
    <property type="evidence" value="ECO:0007669"/>
    <property type="project" value="TreeGrafter"/>
</dbReference>
<dbReference type="KEGG" id="dpr:Despr_0682"/>
<evidence type="ECO:0000313" key="5">
    <source>
        <dbReference type="Proteomes" id="UP000006365"/>
    </source>
</evidence>
<dbReference type="Pfam" id="PF00005">
    <property type="entry name" value="ABC_tran"/>
    <property type="match status" value="1"/>
</dbReference>
<dbReference type="Gene3D" id="3.40.50.300">
    <property type="entry name" value="P-loop containing nucleotide triphosphate hydrolases"/>
    <property type="match status" value="1"/>
</dbReference>
<keyword evidence="5" id="KW-1185">Reference proteome</keyword>
<dbReference type="GO" id="GO:0022857">
    <property type="term" value="F:transmembrane transporter activity"/>
    <property type="evidence" value="ECO:0007669"/>
    <property type="project" value="TreeGrafter"/>
</dbReference>
<dbReference type="InterPro" id="IPR003439">
    <property type="entry name" value="ABC_transporter-like_ATP-bd"/>
</dbReference>
<sequence length="256" mass="27558">MGDIVYTLREVEKVRSKGGVTFTLRIPHLEIRRGEFCSVVGASGCGKSTLLDMLALVLEPTRAGHFSLRMVRGGKVEECAVLGLAENRAARIRRSTIGYVLQSGGLLSFLSVRENILLTAQISGIKVTQAEFIALIDVLGLGDQLDKKPQYLSGGQRQRVAVARALIHRPMIILADEPTAAVDYPTALDIRDELHGLARQMGTAVIMVTHDRSLVADIADSRVRFAVTRIGRTETLSTALIGAETAEAENLVGGAA</sequence>
<keyword evidence="1" id="KW-0547">Nucleotide-binding</keyword>
<dbReference type="InterPro" id="IPR003593">
    <property type="entry name" value="AAA+_ATPase"/>
</dbReference>
<dbReference type="InterPro" id="IPR017871">
    <property type="entry name" value="ABC_transporter-like_CS"/>
</dbReference>
<dbReference type="SMART" id="SM00382">
    <property type="entry name" value="AAA"/>
    <property type="match status" value="1"/>
</dbReference>
<dbReference type="GO" id="GO:0016887">
    <property type="term" value="F:ATP hydrolysis activity"/>
    <property type="evidence" value="ECO:0007669"/>
    <property type="project" value="InterPro"/>
</dbReference>